<name>A0A1G5UXY4_9HYPH</name>
<dbReference type="RefSeq" id="WP_091574545.1">
    <property type="nucleotide sequence ID" value="NZ_FMXM01000002.1"/>
</dbReference>
<sequence length="156" mass="17571">MKPQRTWVLVADGARARILRDVLSTGKTPDKQEDLVFHSEPRQLREIMADKPGRSFASTGARRSAMEYHSDPVRDEDRAFAAKLADTLQGHHLAGDFDQLVVAAAPQMLGDLRLAFPESLRKVTAAEIAKDFTKLPEHELRDVIRKLEIKRLSTDE</sequence>
<dbReference type="InterPro" id="IPR019291">
    <property type="entry name" value="Host_attachment_protein"/>
</dbReference>
<dbReference type="EMBL" id="FMXM01000002">
    <property type="protein sequence ID" value="SDA38482.1"/>
    <property type="molecule type" value="Genomic_DNA"/>
</dbReference>
<accession>A0A1G5UXY4</accession>
<reference evidence="1 2" key="1">
    <citation type="submission" date="2016-10" db="EMBL/GenBank/DDBJ databases">
        <authorList>
            <person name="de Groot N.N."/>
        </authorList>
    </citation>
    <scope>NUCLEOTIDE SEQUENCE [LARGE SCALE GENOMIC DNA]</scope>
    <source>
        <strain evidence="1 2">CGMCC 1.12097</strain>
    </source>
</reference>
<dbReference type="OrthoDB" id="9812459at2"/>
<evidence type="ECO:0000313" key="1">
    <source>
        <dbReference type="EMBL" id="SDA38482.1"/>
    </source>
</evidence>
<dbReference type="STRING" id="1165689.SAMN02927914_00038"/>
<organism evidence="1 2">
    <name type="scientific">Mesorhizobium qingshengii</name>
    <dbReference type="NCBI Taxonomy" id="1165689"/>
    <lineage>
        <taxon>Bacteria</taxon>
        <taxon>Pseudomonadati</taxon>
        <taxon>Pseudomonadota</taxon>
        <taxon>Alphaproteobacteria</taxon>
        <taxon>Hyphomicrobiales</taxon>
        <taxon>Phyllobacteriaceae</taxon>
        <taxon>Mesorhizobium</taxon>
    </lineage>
</organism>
<proteinExistence type="predicted"/>
<dbReference type="Proteomes" id="UP000198588">
    <property type="component" value="Unassembled WGS sequence"/>
</dbReference>
<evidence type="ECO:0000313" key="2">
    <source>
        <dbReference type="Proteomes" id="UP000198588"/>
    </source>
</evidence>
<gene>
    <name evidence="1" type="ORF">SAMN02927914_00038</name>
</gene>
<dbReference type="AlphaFoldDB" id="A0A1G5UXY4"/>
<dbReference type="Pfam" id="PF10116">
    <property type="entry name" value="Host_attach"/>
    <property type="match status" value="1"/>
</dbReference>
<protein>
    <submittedName>
        <fullName evidence="1">Protein required for attachment to host cells</fullName>
    </submittedName>
</protein>